<dbReference type="CDD" id="cd00093">
    <property type="entry name" value="HTH_XRE"/>
    <property type="match status" value="1"/>
</dbReference>
<organism evidence="2 3">
    <name type="scientific">Acinetobacter kyonggiensis</name>
    <dbReference type="NCBI Taxonomy" id="595670"/>
    <lineage>
        <taxon>Bacteria</taxon>
        <taxon>Pseudomonadati</taxon>
        <taxon>Pseudomonadota</taxon>
        <taxon>Gammaproteobacteria</taxon>
        <taxon>Moraxellales</taxon>
        <taxon>Moraxellaceae</taxon>
        <taxon>Acinetobacter</taxon>
    </lineage>
</organism>
<dbReference type="Pfam" id="PF01381">
    <property type="entry name" value="HTH_3"/>
    <property type="match status" value="1"/>
</dbReference>
<protein>
    <submittedName>
        <fullName evidence="2">Helix-turn-helix</fullName>
    </submittedName>
</protein>
<evidence type="ECO:0000313" key="2">
    <source>
        <dbReference type="EMBL" id="SDY87884.1"/>
    </source>
</evidence>
<dbReference type="PROSITE" id="PS50943">
    <property type="entry name" value="HTH_CROC1"/>
    <property type="match status" value="1"/>
</dbReference>
<dbReference type="GO" id="GO:0003677">
    <property type="term" value="F:DNA binding"/>
    <property type="evidence" value="ECO:0007669"/>
    <property type="project" value="InterPro"/>
</dbReference>
<dbReference type="SUPFAM" id="SSF47413">
    <property type="entry name" value="lambda repressor-like DNA-binding domains"/>
    <property type="match status" value="1"/>
</dbReference>
<dbReference type="InterPro" id="IPR010982">
    <property type="entry name" value="Lambda_DNA-bd_dom_sf"/>
</dbReference>
<dbReference type="STRING" id="595670.SAMN05421643_14516"/>
<reference evidence="3" key="1">
    <citation type="submission" date="2016-10" db="EMBL/GenBank/DDBJ databases">
        <authorList>
            <person name="Varghese N."/>
            <person name="Submissions S."/>
        </authorList>
    </citation>
    <scope>NUCLEOTIDE SEQUENCE [LARGE SCALE GENOMIC DNA]</scope>
    <source>
        <strain evidence="3">ANC 5109</strain>
    </source>
</reference>
<gene>
    <name evidence="2" type="ORF">SAMN05421643_14516</name>
</gene>
<evidence type="ECO:0000259" key="1">
    <source>
        <dbReference type="PROSITE" id="PS50943"/>
    </source>
</evidence>
<evidence type="ECO:0000313" key="3">
    <source>
        <dbReference type="Proteomes" id="UP000199035"/>
    </source>
</evidence>
<name>A0A1H3NGJ1_9GAMM</name>
<dbReference type="AlphaFoldDB" id="A0A1H3NGJ1"/>
<sequence>MMNLLQHDQAHHLKSDFNNNCCLDLAQQIVRIRQALNISQTELASKLCISARTLESWERGVRHPSSSAQALLKLFIKSPQFVLENLA</sequence>
<dbReference type="SMART" id="SM00530">
    <property type="entry name" value="HTH_XRE"/>
    <property type="match status" value="1"/>
</dbReference>
<feature type="domain" description="HTH cro/C1-type" evidence="1">
    <location>
        <begin position="29"/>
        <end position="82"/>
    </location>
</feature>
<dbReference type="Gene3D" id="1.10.260.40">
    <property type="entry name" value="lambda repressor-like DNA-binding domains"/>
    <property type="match status" value="1"/>
</dbReference>
<dbReference type="Proteomes" id="UP000199035">
    <property type="component" value="Unassembled WGS sequence"/>
</dbReference>
<proteinExistence type="predicted"/>
<dbReference type="EMBL" id="FNPK01000045">
    <property type="protein sequence ID" value="SDY87884.1"/>
    <property type="molecule type" value="Genomic_DNA"/>
</dbReference>
<accession>A0A1H3NGJ1</accession>
<dbReference type="InterPro" id="IPR001387">
    <property type="entry name" value="Cro/C1-type_HTH"/>
</dbReference>
<keyword evidence="3" id="KW-1185">Reference proteome</keyword>